<keyword evidence="4" id="KW-1003">Cell membrane</keyword>
<comment type="caution">
    <text evidence="9">Lacks conserved residue(s) required for the propagation of feature annotation.</text>
</comment>
<feature type="transmembrane region" description="Helical" evidence="9">
    <location>
        <begin position="201"/>
        <end position="220"/>
    </location>
</feature>
<comment type="similarity">
    <text evidence="2 9">Belongs to the branched chain amino acid transporter family.</text>
</comment>
<keyword evidence="8 9" id="KW-0472">Membrane</keyword>
<sequence length="453" mass="48502">MEKNTRLSPSSYILIGSMLFGLFFGAGNLIFPVYMGQEAGRSVFAASAGFLTTAIGLPFLGIVAIGVSGSNGLFDLSSRVHPVFGYAMTILLYLTIGPFFALPRTATVSYEIGFTPFIPEERQAFGLVCFTVLFFAAALFFALRPNKILTWVGKILNPLFLIFLAVLIVTSFVKPMGNVSAMQVHGAYAAAPFFKGFTEGYNTMDALASLAFGIIVVQALRDLGVDSPKGIAAGTLKSGFVSLLLMGVIYGCLAYIGASSMGKLKLAENGGIALAQIARYYFGSWGEILLAVIVTLACLKTAVGLITACSKTFLEIFPGFLGYKAYAVVFTAISCMIANIGLTQIIAYSIPVLMFLYPLAIALILLALLSPLMKNQRCVYSLTMVFTLIDAVADFLNALPKGFTSQPVIQGILGFFQRFVPFFSFGMGWIVPMLIGLALGFIVSLSKPESEPA</sequence>
<evidence type="ECO:0000256" key="4">
    <source>
        <dbReference type="ARBA" id="ARBA00022475"/>
    </source>
</evidence>
<comment type="caution">
    <text evidence="10">The sequence shown here is derived from an EMBL/GenBank/DDBJ whole genome shotgun (WGS) entry which is preliminary data.</text>
</comment>
<name>A0ABT4BSD7_9FIRM</name>
<feature type="transmembrane region" description="Helical" evidence="9">
    <location>
        <begin position="155"/>
        <end position="173"/>
    </location>
</feature>
<dbReference type="PANTHER" id="PTHR30588:SF0">
    <property type="entry name" value="BRANCHED-CHAIN AMINO ACID PERMEASE BRNQ"/>
    <property type="match status" value="1"/>
</dbReference>
<evidence type="ECO:0000313" key="10">
    <source>
        <dbReference type="EMBL" id="MCY1713759.1"/>
    </source>
</evidence>
<evidence type="ECO:0000256" key="7">
    <source>
        <dbReference type="ARBA" id="ARBA00022989"/>
    </source>
</evidence>
<keyword evidence="5 9" id="KW-0812">Transmembrane</keyword>
<evidence type="ECO:0000256" key="9">
    <source>
        <dbReference type="RuleBase" id="RU362122"/>
    </source>
</evidence>
<dbReference type="Proteomes" id="UP001082703">
    <property type="component" value="Unassembled WGS sequence"/>
</dbReference>
<proteinExistence type="inferred from homology"/>
<keyword evidence="7 9" id="KW-1133">Transmembrane helix</keyword>
<evidence type="ECO:0000256" key="5">
    <source>
        <dbReference type="ARBA" id="ARBA00022692"/>
    </source>
</evidence>
<feature type="transmembrane region" description="Helical" evidence="9">
    <location>
        <begin position="12"/>
        <end position="31"/>
    </location>
</feature>
<feature type="transmembrane region" description="Helical" evidence="9">
    <location>
        <begin position="419"/>
        <end position="443"/>
    </location>
</feature>
<feature type="transmembrane region" description="Helical" evidence="9">
    <location>
        <begin position="83"/>
        <end position="103"/>
    </location>
</feature>
<reference evidence="10 11" key="1">
    <citation type="submission" date="2022-11" db="EMBL/GenBank/DDBJ databases">
        <authorList>
            <person name="Caiyu Z."/>
        </authorList>
    </citation>
    <scope>NUCLEOTIDE SEQUENCE [LARGE SCALE GENOMIC DNA]</scope>
    <source>
        <strain evidence="10 11">YR-4</strain>
    </source>
</reference>
<dbReference type="EMBL" id="JAPOHA010000004">
    <property type="protein sequence ID" value="MCY1713759.1"/>
    <property type="molecule type" value="Genomic_DNA"/>
</dbReference>
<dbReference type="Pfam" id="PF05525">
    <property type="entry name" value="Branch_AA_trans"/>
    <property type="match status" value="1"/>
</dbReference>
<dbReference type="InterPro" id="IPR004685">
    <property type="entry name" value="Brnchd-chn_aa_trnsp_Livcs"/>
</dbReference>
<evidence type="ECO:0000256" key="3">
    <source>
        <dbReference type="ARBA" id="ARBA00022448"/>
    </source>
</evidence>
<feature type="transmembrane region" description="Helical" evidence="9">
    <location>
        <begin position="288"/>
        <end position="309"/>
    </location>
</feature>
<feature type="transmembrane region" description="Helical" evidence="9">
    <location>
        <begin position="240"/>
        <end position="258"/>
    </location>
</feature>
<keyword evidence="11" id="KW-1185">Reference proteome</keyword>
<dbReference type="PANTHER" id="PTHR30588">
    <property type="entry name" value="BRANCHED-CHAIN AMINO ACID TRANSPORT SYSTEM 2 CARRIER PROTEIN"/>
    <property type="match status" value="1"/>
</dbReference>
<gene>
    <name evidence="10" type="primary">brnQ</name>
    <name evidence="10" type="ORF">OUY18_05755</name>
</gene>
<keyword evidence="6 9" id="KW-0029">Amino-acid transport</keyword>
<evidence type="ECO:0000256" key="6">
    <source>
        <dbReference type="ARBA" id="ARBA00022970"/>
    </source>
</evidence>
<keyword evidence="3 9" id="KW-0813">Transport</keyword>
<feature type="transmembrane region" description="Helical" evidence="9">
    <location>
        <begin position="321"/>
        <end position="340"/>
    </location>
</feature>
<organism evidence="10 11">
    <name type="scientific">Caproiciproducens galactitolivorans</name>
    <dbReference type="NCBI Taxonomy" id="642589"/>
    <lineage>
        <taxon>Bacteria</taxon>
        <taxon>Bacillati</taxon>
        <taxon>Bacillota</taxon>
        <taxon>Clostridia</taxon>
        <taxon>Eubacteriales</taxon>
        <taxon>Acutalibacteraceae</taxon>
        <taxon>Caproiciproducens</taxon>
    </lineage>
</organism>
<feature type="transmembrane region" description="Helical" evidence="9">
    <location>
        <begin position="346"/>
        <end position="369"/>
    </location>
</feature>
<accession>A0ABT4BSD7</accession>
<evidence type="ECO:0000256" key="2">
    <source>
        <dbReference type="ARBA" id="ARBA00008540"/>
    </source>
</evidence>
<comment type="function">
    <text evidence="9">Component of the transport system for branched-chain amino acids.</text>
</comment>
<protein>
    <recommendedName>
        <fullName evidence="9">Branched-chain amino acid transport system carrier protein</fullName>
    </recommendedName>
</protein>
<feature type="transmembrane region" description="Helical" evidence="9">
    <location>
        <begin position="43"/>
        <end position="71"/>
    </location>
</feature>
<dbReference type="RefSeq" id="WP_268057779.1">
    <property type="nucleotide sequence ID" value="NZ_JAPOHA010000004.1"/>
</dbReference>
<feature type="transmembrane region" description="Helical" evidence="9">
    <location>
        <begin position="123"/>
        <end position="143"/>
    </location>
</feature>
<comment type="subcellular location">
    <subcellularLocation>
        <location evidence="1 9">Cell membrane</location>
        <topology evidence="1 9">Multi-pass membrane protein</topology>
    </subcellularLocation>
</comment>
<dbReference type="NCBIfam" id="TIGR00796">
    <property type="entry name" value="livcs"/>
    <property type="match status" value="1"/>
</dbReference>
<evidence type="ECO:0000256" key="8">
    <source>
        <dbReference type="ARBA" id="ARBA00023136"/>
    </source>
</evidence>
<evidence type="ECO:0000256" key="1">
    <source>
        <dbReference type="ARBA" id="ARBA00004651"/>
    </source>
</evidence>
<evidence type="ECO:0000313" key="11">
    <source>
        <dbReference type="Proteomes" id="UP001082703"/>
    </source>
</evidence>